<dbReference type="AlphaFoldDB" id="A0A8B8IBL9"/>
<evidence type="ECO:0000313" key="3">
    <source>
        <dbReference type="RefSeq" id="XP_026494444.2"/>
    </source>
</evidence>
<keyword evidence="2" id="KW-1185">Reference proteome</keyword>
<reference evidence="3" key="1">
    <citation type="submission" date="2025-08" db="UniProtKB">
        <authorList>
            <consortium name="RefSeq"/>
        </authorList>
    </citation>
    <scope>IDENTIFICATION</scope>
    <source>
        <tissue evidence="3">Whole body</tissue>
    </source>
</reference>
<dbReference type="GeneID" id="113399511"/>
<keyword evidence="1" id="KW-0812">Transmembrane</keyword>
<evidence type="ECO:0000313" key="2">
    <source>
        <dbReference type="Proteomes" id="UP001652626"/>
    </source>
</evidence>
<sequence>MTSTIAIVIALSLMINGIDLLYNPKLITDEHPESKLTFLLSICLLLKRISLLPSLKWRIFLPGYLILEIPLSLIFLESTLLYVWTPFKDCLLLHSDDILVHLYENMNLEWLICPMCCNKSDCSYAFATLVVKVMSFMLLLSICFITKK</sequence>
<feature type="transmembrane region" description="Helical" evidence="1">
    <location>
        <begin position="64"/>
        <end position="84"/>
    </location>
</feature>
<name>A0A8B8IBL9_VANTA</name>
<feature type="transmembrane region" description="Helical" evidence="1">
    <location>
        <begin position="124"/>
        <end position="145"/>
    </location>
</feature>
<dbReference type="Proteomes" id="UP001652626">
    <property type="component" value="Chromosome 25"/>
</dbReference>
<organism evidence="2 3">
    <name type="scientific">Vanessa tameamea</name>
    <name type="common">Kamehameha butterfly</name>
    <dbReference type="NCBI Taxonomy" id="334116"/>
    <lineage>
        <taxon>Eukaryota</taxon>
        <taxon>Metazoa</taxon>
        <taxon>Ecdysozoa</taxon>
        <taxon>Arthropoda</taxon>
        <taxon>Hexapoda</taxon>
        <taxon>Insecta</taxon>
        <taxon>Pterygota</taxon>
        <taxon>Neoptera</taxon>
        <taxon>Endopterygota</taxon>
        <taxon>Lepidoptera</taxon>
        <taxon>Glossata</taxon>
        <taxon>Ditrysia</taxon>
        <taxon>Papilionoidea</taxon>
        <taxon>Nymphalidae</taxon>
        <taxon>Nymphalinae</taxon>
        <taxon>Vanessa</taxon>
    </lineage>
</organism>
<protein>
    <submittedName>
        <fullName evidence="3">Uncharacterized protein LOC113399511</fullName>
    </submittedName>
</protein>
<accession>A0A8B8IBL9</accession>
<proteinExistence type="predicted"/>
<dbReference type="RefSeq" id="XP_026494444.2">
    <property type="nucleotide sequence ID" value="XM_026638659.2"/>
</dbReference>
<gene>
    <name evidence="3" type="primary">LOC113399511</name>
</gene>
<dbReference type="OMA" id="LEWLICP"/>
<keyword evidence="1" id="KW-1133">Transmembrane helix</keyword>
<dbReference type="OrthoDB" id="7422469at2759"/>
<evidence type="ECO:0000256" key="1">
    <source>
        <dbReference type="SAM" id="Phobius"/>
    </source>
</evidence>
<keyword evidence="1" id="KW-0472">Membrane</keyword>